<protein>
    <submittedName>
        <fullName evidence="5">AraC family transcriptional regulator</fullName>
    </submittedName>
</protein>
<dbReference type="Gene3D" id="2.60.120.280">
    <property type="entry name" value="Regulatory protein AraC"/>
    <property type="match status" value="1"/>
</dbReference>
<organism evidence="5 6">
    <name type="scientific">Adhaeribacter swui</name>
    <dbReference type="NCBI Taxonomy" id="2086471"/>
    <lineage>
        <taxon>Bacteria</taxon>
        <taxon>Pseudomonadati</taxon>
        <taxon>Bacteroidota</taxon>
        <taxon>Cytophagia</taxon>
        <taxon>Cytophagales</taxon>
        <taxon>Hymenobacteraceae</taxon>
        <taxon>Adhaeribacter</taxon>
    </lineage>
</organism>
<dbReference type="InterPro" id="IPR003313">
    <property type="entry name" value="AraC-bd"/>
</dbReference>
<name>A0A7G7G9D7_9BACT</name>
<reference evidence="5 6" key="1">
    <citation type="journal article" date="2018" name="Int. J. Syst. Evol. Microbiol.">
        <title>Adhaeribacter swui sp. nov., isolated from wet mud.</title>
        <authorList>
            <person name="Kim D.U."/>
            <person name="Kim K.W."/>
            <person name="Kang M.S."/>
            <person name="Kim J.Y."/>
            <person name="Jang J.H."/>
            <person name="Kim M.K."/>
        </authorList>
    </citation>
    <scope>NUCLEOTIDE SEQUENCE [LARGE SCALE GENOMIC DNA]</scope>
    <source>
        <strain evidence="5 6">KCTC 52873</strain>
    </source>
</reference>
<dbReference type="Gene3D" id="1.10.10.60">
    <property type="entry name" value="Homeodomain-like"/>
    <property type="match status" value="2"/>
</dbReference>
<keyword evidence="6" id="KW-1185">Reference proteome</keyword>
<proteinExistence type="predicted"/>
<dbReference type="Proteomes" id="UP000515237">
    <property type="component" value="Chromosome"/>
</dbReference>
<evidence type="ECO:0000256" key="1">
    <source>
        <dbReference type="ARBA" id="ARBA00023015"/>
    </source>
</evidence>
<dbReference type="Pfam" id="PF02311">
    <property type="entry name" value="AraC_binding"/>
    <property type="match status" value="1"/>
</dbReference>
<dbReference type="CDD" id="cd06986">
    <property type="entry name" value="cupin_MmsR-like_N"/>
    <property type="match status" value="1"/>
</dbReference>
<dbReference type="Pfam" id="PF12833">
    <property type="entry name" value="HTH_18"/>
    <property type="match status" value="1"/>
</dbReference>
<dbReference type="PROSITE" id="PS01124">
    <property type="entry name" value="HTH_ARAC_FAMILY_2"/>
    <property type="match status" value="1"/>
</dbReference>
<evidence type="ECO:0000256" key="2">
    <source>
        <dbReference type="ARBA" id="ARBA00023125"/>
    </source>
</evidence>
<dbReference type="InterPro" id="IPR009057">
    <property type="entry name" value="Homeodomain-like_sf"/>
</dbReference>
<evidence type="ECO:0000256" key="3">
    <source>
        <dbReference type="ARBA" id="ARBA00023163"/>
    </source>
</evidence>
<dbReference type="SUPFAM" id="SSF46689">
    <property type="entry name" value="Homeodomain-like"/>
    <property type="match status" value="2"/>
</dbReference>
<evidence type="ECO:0000259" key="4">
    <source>
        <dbReference type="PROSITE" id="PS01124"/>
    </source>
</evidence>
<keyword evidence="1" id="KW-0805">Transcription regulation</keyword>
<dbReference type="RefSeq" id="WP_185270253.1">
    <property type="nucleotide sequence ID" value="NZ_CP055156.1"/>
</dbReference>
<dbReference type="PANTHER" id="PTHR43280">
    <property type="entry name" value="ARAC-FAMILY TRANSCRIPTIONAL REGULATOR"/>
    <property type="match status" value="1"/>
</dbReference>
<dbReference type="SUPFAM" id="SSF51215">
    <property type="entry name" value="Regulatory protein AraC"/>
    <property type="match status" value="1"/>
</dbReference>
<dbReference type="KEGG" id="aswu:HUW51_13965"/>
<evidence type="ECO:0000313" key="6">
    <source>
        <dbReference type="Proteomes" id="UP000515237"/>
    </source>
</evidence>
<dbReference type="SMART" id="SM00342">
    <property type="entry name" value="HTH_ARAC"/>
    <property type="match status" value="1"/>
</dbReference>
<dbReference type="GO" id="GO:0003700">
    <property type="term" value="F:DNA-binding transcription factor activity"/>
    <property type="evidence" value="ECO:0007669"/>
    <property type="project" value="InterPro"/>
</dbReference>
<dbReference type="InterPro" id="IPR018060">
    <property type="entry name" value="HTH_AraC"/>
</dbReference>
<keyword evidence="2" id="KW-0238">DNA-binding</keyword>
<sequence length="297" mass="35040">MADQKRGIKEGFLGQRLFVLPPEIQQTIMQNPIINNFYLTAMGHYPRAEYHEIEREQGCAEYIFFYCTEGLGYITLNDTEYQLEPNTYFIIPKNTRHRYWSSLPNPWSIYWVHFTGNLASQVYERSLLDNTPQVQPIPFEESRINQFEQIYAILESSHQEKELEIANLNLLDFITSVIYYKAANPALYDLDAVSNSIKYMKANLHLPLEIEALARQQKISVPHYCRIFKKKTGSSPINYFNHLKIQKSCQYLYFTEKSIKEICAELSIDDPFYFSRLFRKVIGMPPSRYKKLHKKIK</sequence>
<dbReference type="PANTHER" id="PTHR43280:SF30">
    <property type="entry name" value="MMSAB OPERON REGULATORY PROTEIN"/>
    <property type="match status" value="1"/>
</dbReference>
<dbReference type="AlphaFoldDB" id="A0A7G7G9D7"/>
<evidence type="ECO:0000313" key="5">
    <source>
        <dbReference type="EMBL" id="QNF33771.1"/>
    </source>
</evidence>
<dbReference type="EMBL" id="CP055156">
    <property type="protein sequence ID" value="QNF33771.1"/>
    <property type="molecule type" value="Genomic_DNA"/>
</dbReference>
<gene>
    <name evidence="5" type="ORF">HUW51_13965</name>
</gene>
<feature type="domain" description="HTH araC/xylS-type" evidence="4">
    <location>
        <begin position="194"/>
        <end position="292"/>
    </location>
</feature>
<dbReference type="InterPro" id="IPR037923">
    <property type="entry name" value="HTH-like"/>
</dbReference>
<keyword evidence="3" id="KW-0804">Transcription</keyword>
<accession>A0A7G7G9D7</accession>
<dbReference type="GO" id="GO:0043565">
    <property type="term" value="F:sequence-specific DNA binding"/>
    <property type="evidence" value="ECO:0007669"/>
    <property type="project" value="InterPro"/>
</dbReference>